<keyword evidence="2" id="KW-1185">Reference proteome</keyword>
<gene>
    <name evidence="1" type="ORF">CROQUDRAFT_103577</name>
</gene>
<name>A0A9P6NY21_9BASI</name>
<evidence type="ECO:0000313" key="2">
    <source>
        <dbReference type="Proteomes" id="UP000886653"/>
    </source>
</evidence>
<dbReference type="AlphaFoldDB" id="A0A9P6NY21"/>
<protein>
    <submittedName>
        <fullName evidence="1">Uncharacterized protein</fullName>
    </submittedName>
</protein>
<dbReference type="Proteomes" id="UP000886653">
    <property type="component" value="Unassembled WGS sequence"/>
</dbReference>
<dbReference type="EMBL" id="MU167212">
    <property type="protein sequence ID" value="KAG0151606.1"/>
    <property type="molecule type" value="Genomic_DNA"/>
</dbReference>
<proteinExistence type="predicted"/>
<reference evidence="1" key="1">
    <citation type="submission" date="2013-11" db="EMBL/GenBank/DDBJ databases">
        <title>Genome sequence of the fusiform rust pathogen reveals effectors for host alternation and coevolution with pine.</title>
        <authorList>
            <consortium name="DOE Joint Genome Institute"/>
            <person name="Smith K."/>
            <person name="Pendleton A."/>
            <person name="Kubisiak T."/>
            <person name="Anderson C."/>
            <person name="Salamov A."/>
            <person name="Aerts A."/>
            <person name="Riley R."/>
            <person name="Clum A."/>
            <person name="Lindquist E."/>
            <person name="Ence D."/>
            <person name="Campbell M."/>
            <person name="Kronenberg Z."/>
            <person name="Feau N."/>
            <person name="Dhillon B."/>
            <person name="Hamelin R."/>
            <person name="Burleigh J."/>
            <person name="Smith J."/>
            <person name="Yandell M."/>
            <person name="Nelson C."/>
            <person name="Grigoriev I."/>
            <person name="Davis J."/>
        </authorList>
    </citation>
    <scope>NUCLEOTIDE SEQUENCE</scope>
    <source>
        <strain evidence="1">G11</strain>
    </source>
</reference>
<sequence>MKELTTNPNFLEILIDTFLTPQAEKVDLRHASPVLCGQVSTVHSYGSSAKPFWLILVPTTYTIIGRASDVLCHTAGPAVSSPRPVQLGMSRHMSRILAVTDMPALFTTADNYRTLTGIKPAEIIAGAPACLGMSYRRPQLNAGTAHWAIDHYQKHPPAYSVLTPSCLRYPNLSTLIAKNRRECREMVLQALQEQKAIQGLPRAL</sequence>
<evidence type="ECO:0000313" key="1">
    <source>
        <dbReference type="EMBL" id="KAG0151606.1"/>
    </source>
</evidence>
<organism evidence="1 2">
    <name type="scientific">Cronartium quercuum f. sp. fusiforme G11</name>
    <dbReference type="NCBI Taxonomy" id="708437"/>
    <lineage>
        <taxon>Eukaryota</taxon>
        <taxon>Fungi</taxon>
        <taxon>Dikarya</taxon>
        <taxon>Basidiomycota</taxon>
        <taxon>Pucciniomycotina</taxon>
        <taxon>Pucciniomycetes</taxon>
        <taxon>Pucciniales</taxon>
        <taxon>Coleosporiaceae</taxon>
        <taxon>Cronartium</taxon>
    </lineage>
</organism>
<comment type="caution">
    <text evidence="1">The sequence shown here is derived from an EMBL/GenBank/DDBJ whole genome shotgun (WGS) entry which is preliminary data.</text>
</comment>
<accession>A0A9P6NY21</accession>